<feature type="chain" id="PRO_5016380768" evidence="2">
    <location>
        <begin position="27"/>
        <end position="332"/>
    </location>
</feature>
<comment type="similarity">
    <text evidence="1">Belongs to the UPF0065 (bug) family.</text>
</comment>
<dbReference type="PANTHER" id="PTHR42928:SF5">
    <property type="entry name" value="BLR1237 PROTEIN"/>
    <property type="match status" value="1"/>
</dbReference>
<dbReference type="RefSeq" id="WP_181366100.1">
    <property type="nucleotide sequence ID" value="NZ_QGGT01000001.1"/>
</dbReference>
<keyword evidence="3" id="KW-0675">Receptor</keyword>
<dbReference type="Proteomes" id="UP000245754">
    <property type="component" value="Unassembled WGS sequence"/>
</dbReference>
<dbReference type="Gene3D" id="3.40.190.150">
    <property type="entry name" value="Bordetella uptake gene, domain 1"/>
    <property type="match status" value="1"/>
</dbReference>
<dbReference type="PANTHER" id="PTHR42928">
    <property type="entry name" value="TRICARBOXYLATE-BINDING PROTEIN"/>
    <property type="match status" value="1"/>
</dbReference>
<dbReference type="Pfam" id="PF03401">
    <property type="entry name" value="TctC"/>
    <property type="match status" value="1"/>
</dbReference>
<dbReference type="AlphaFoldDB" id="A0A316EZQ4"/>
<dbReference type="PIRSF" id="PIRSF017082">
    <property type="entry name" value="YflP"/>
    <property type="match status" value="1"/>
</dbReference>
<reference evidence="3 4" key="1">
    <citation type="submission" date="2018-05" db="EMBL/GenBank/DDBJ databases">
        <title>Genomic Encyclopedia of Type Strains, Phase IV (KMG-V): Genome sequencing to study the core and pangenomes of soil and plant-associated prokaryotes.</title>
        <authorList>
            <person name="Whitman W."/>
        </authorList>
    </citation>
    <scope>NUCLEOTIDE SEQUENCE [LARGE SCALE GENOMIC DNA]</scope>
    <source>
        <strain evidence="3 4">SLV-132</strain>
    </source>
</reference>
<organism evidence="3 4">
    <name type="scientific">Cupriavidus plantarum</name>
    <dbReference type="NCBI Taxonomy" id="942865"/>
    <lineage>
        <taxon>Bacteria</taxon>
        <taxon>Pseudomonadati</taxon>
        <taxon>Pseudomonadota</taxon>
        <taxon>Betaproteobacteria</taxon>
        <taxon>Burkholderiales</taxon>
        <taxon>Burkholderiaceae</taxon>
        <taxon>Cupriavidus</taxon>
    </lineage>
</organism>
<name>A0A316EZQ4_9BURK</name>
<protein>
    <submittedName>
        <fullName evidence="3">Tripartite-type tricarboxylate transporter receptor subunit TctC</fullName>
    </submittedName>
</protein>
<dbReference type="InterPro" id="IPR005064">
    <property type="entry name" value="BUG"/>
</dbReference>
<evidence type="ECO:0000256" key="1">
    <source>
        <dbReference type="ARBA" id="ARBA00006987"/>
    </source>
</evidence>
<feature type="signal peptide" evidence="2">
    <location>
        <begin position="1"/>
        <end position="26"/>
    </location>
</feature>
<dbReference type="Gene3D" id="3.40.190.10">
    <property type="entry name" value="Periplasmic binding protein-like II"/>
    <property type="match status" value="1"/>
</dbReference>
<evidence type="ECO:0000313" key="3">
    <source>
        <dbReference type="EMBL" id="PWK37861.1"/>
    </source>
</evidence>
<evidence type="ECO:0000256" key="2">
    <source>
        <dbReference type="SAM" id="SignalP"/>
    </source>
</evidence>
<comment type="caution">
    <text evidence="3">The sequence shown here is derived from an EMBL/GenBank/DDBJ whole genome shotgun (WGS) entry which is preliminary data.</text>
</comment>
<keyword evidence="2" id="KW-0732">Signal</keyword>
<dbReference type="SUPFAM" id="SSF53850">
    <property type="entry name" value="Periplasmic binding protein-like II"/>
    <property type="match status" value="1"/>
</dbReference>
<accession>A0A316EZQ4</accession>
<evidence type="ECO:0000313" key="4">
    <source>
        <dbReference type="Proteomes" id="UP000245754"/>
    </source>
</evidence>
<gene>
    <name evidence="3" type="ORF">C7419_1011747</name>
</gene>
<proteinExistence type="inferred from homology"/>
<sequence>MRPLVRRCLAAAGALLFIAGNGTASARDAAGDRASFPARVVKIVVPYTAGGATDAVARSLANRLGAVWKQPVVVENRGGASGMIGVDYVAKAAPDGYTLVLSDSAPFVILPALYPRMSYSPKRDFAPITIVARQIPILAVSTRVPAKTVGEFLAYLKTHPDTAYGSLGAGSYPHVAMEQFLQRSGARMLHVPYKGTSQVVTDIIGGQVSAYIGTLGAFETYEKAGKVRILAVATDKRVDFRPDLPTVAESGVPGFAVNTWFGLAAPKDTPPAVLDKIHRDVSALLQEKAFIDQALTPQSLLPGGDARHDFGAIIETDTARWGDAVRRAGIKL</sequence>
<keyword evidence="4" id="KW-1185">Reference proteome</keyword>
<dbReference type="EMBL" id="QGGT01000001">
    <property type="protein sequence ID" value="PWK37861.1"/>
    <property type="molecule type" value="Genomic_DNA"/>
</dbReference>
<dbReference type="InterPro" id="IPR042100">
    <property type="entry name" value="Bug_dom1"/>
</dbReference>